<proteinExistence type="predicted"/>
<evidence type="ECO:0000313" key="2">
    <source>
        <dbReference type="EMBL" id="PNI18014.1"/>
    </source>
</evidence>
<dbReference type="AlphaFoldDB" id="A0A2J8J5G8"/>
<accession>A0A2J8J5G8</accession>
<dbReference type="PANTHER" id="PTHR15109">
    <property type="entry name" value="AGAP004327-PA"/>
    <property type="match status" value="1"/>
</dbReference>
<protein>
    <submittedName>
        <fullName evidence="2">FAM193B isoform 10</fullName>
    </submittedName>
</protein>
<dbReference type="InterPro" id="IPR029717">
    <property type="entry name" value="FAM193"/>
</dbReference>
<feature type="region of interest" description="Disordered" evidence="1">
    <location>
        <begin position="34"/>
        <end position="62"/>
    </location>
</feature>
<comment type="caution">
    <text evidence="2">The sequence shown here is derived from an EMBL/GenBank/DDBJ whole genome shotgun (WGS) entry which is preliminary data.</text>
</comment>
<reference evidence="2 3" key="1">
    <citation type="submission" date="2017-12" db="EMBL/GenBank/DDBJ databases">
        <title>High-resolution comparative analysis of great ape genomes.</title>
        <authorList>
            <person name="Pollen A."/>
            <person name="Hastie A."/>
            <person name="Hormozdiari F."/>
            <person name="Dougherty M."/>
            <person name="Liu R."/>
            <person name="Chaisson M."/>
            <person name="Hoppe E."/>
            <person name="Hill C."/>
            <person name="Pang A."/>
            <person name="Hillier L."/>
            <person name="Baker C."/>
            <person name="Armstrong J."/>
            <person name="Shendure J."/>
            <person name="Paten B."/>
            <person name="Wilson R."/>
            <person name="Chao H."/>
            <person name="Schneider V."/>
            <person name="Ventura M."/>
            <person name="Kronenberg Z."/>
            <person name="Murali S."/>
            <person name="Gordon D."/>
            <person name="Cantsilieris S."/>
            <person name="Munson K."/>
            <person name="Nelson B."/>
            <person name="Raja A."/>
            <person name="Underwood J."/>
            <person name="Diekhans M."/>
            <person name="Fiddes I."/>
            <person name="Haussler D."/>
            <person name="Eichler E."/>
        </authorList>
    </citation>
    <scope>NUCLEOTIDE SEQUENCE [LARGE SCALE GENOMIC DNA]</scope>
    <source>
        <strain evidence="2">Yerkes chimp pedigree #C0471</strain>
    </source>
</reference>
<dbReference type="EMBL" id="NBAG03000516">
    <property type="protein sequence ID" value="PNI18014.1"/>
    <property type="molecule type" value="Genomic_DNA"/>
</dbReference>
<dbReference type="Proteomes" id="UP000236370">
    <property type="component" value="Unassembled WGS sequence"/>
</dbReference>
<sequence length="107" mass="11775">PSSQPLPSTHRDPGCKGHKFAHSGLACQLPQPCEADEGLGEEEDSSSERSSCTSSSTHQRDGKFCDCCYCEFFGHNARSERLGVMKAEWKQKGSQSPKCDSQPRDRP</sequence>
<gene>
    <name evidence="2" type="ORF">CK820_G0050455</name>
</gene>
<feature type="non-terminal residue" evidence="2">
    <location>
        <position position="1"/>
    </location>
</feature>
<organism evidence="2 3">
    <name type="scientific">Pan troglodytes</name>
    <name type="common">Chimpanzee</name>
    <dbReference type="NCBI Taxonomy" id="9598"/>
    <lineage>
        <taxon>Eukaryota</taxon>
        <taxon>Metazoa</taxon>
        <taxon>Chordata</taxon>
        <taxon>Craniata</taxon>
        <taxon>Vertebrata</taxon>
        <taxon>Euteleostomi</taxon>
        <taxon>Mammalia</taxon>
        <taxon>Eutheria</taxon>
        <taxon>Euarchontoglires</taxon>
        <taxon>Primates</taxon>
        <taxon>Haplorrhini</taxon>
        <taxon>Catarrhini</taxon>
        <taxon>Hominidae</taxon>
        <taxon>Pan</taxon>
    </lineage>
</organism>
<name>A0A2J8J5G8_PANTR</name>
<feature type="compositionally biased region" description="Acidic residues" evidence="1">
    <location>
        <begin position="34"/>
        <end position="45"/>
    </location>
</feature>
<evidence type="ECO:0000313" key="3">
    <source>
        <dbReference type="Proteomes" id="UP000236370"/>
    </source>
</evidence>
<evidence type="ECO:0000256" key="1">
    <source>
        <dbReference type="SAM" id="MobiDB-lite"/>
    </source>
</evidence>
<dbReference type="PANTHER" id="PTHR15109:SF3">
    <property type="entry name" value="PROTEIN FAM193B"/>
    <property type="match status" value="1"/>
</dbReference>
<feature type="region of interest" description="Disordered" evidence="1">
    <location>
        <begin position="87"/>
        <end position="107"/>
    </location>
</feature>